<reference evidence="3" key="1">
    <citation type="submission" date="2022-06" db="EMBL/GenBank/DDBJ databases">
        <title>WGS of actinobacteria.</title>
        <authorList>
            <person name="Thawai C."/>
        </authorList>
    </citation>
    <scope>NUCLEOTIDE SEQUENCE</scope>
    <source>
        <strain evidence="3">DSM 42010</strain>
    </source>
</reference>
<keyword evidence="2" id="KW-0472">Membrane</keyword>
<keyword evidence="2" id="KW-1133">Transmembrane helix</keyword>
<dbReference type="Proteomes" id="UP001142400">
    <property type="component" value="Unassembled WGS sequence"/>
</dbReference>
<gene>
    <name evidence="3" type="ORF">NQU54_19130</name>
</gene>
<feature type="region of interest" description="Disordered" evidence="1">
    <location>
        <begin position="1"/>
        <end position="20"/>
    </location>
</feature>
<dbReference type="RefSeq" id="WP_257632099.1">
    <property type="nucleotide sequence ID" value="NZ_JANIIC010000021.1"/>
</dbReference>
<keyword evidence="4" id="KW-1185">Reference proteome</keyword>
<evidence type="ECO:0000313" key="4">
    <source>
        <dbReference type="Proteomes" id="UP001142400"/>
    </source>
</evidence>
<dbReference type="AlphaFoldDB" id="A0A9X2RUE2"/>
<feature type="transmembrane region" description="Helical" evidence="2">
    <location>
        <begin position="73"/>
        <end position="92"/>
    </location>
</feature>
<feature type="transmembrane region" description="Helical" evidence="2">
    <location>
        <begin position="104"/>
        <end position="122"/>
    </location>
</feature>
<name>A0A9X2RUE2_STRMQ</name>
<evidence type="ECO:0000256" key="2">
    <source>
        <dbReference type="SAM" id="Phobius"/>
    </source>
</evidence>
<evidence type="ECO:0000256" key="1">
    <source>
        <dbReference type="SAM" id="MobiDB-lite"/>
    </source>
</evidence>
<accession>A0A9X2RUE2</accession>
<feature type="transmembrane region" description="Helical" evidence="2">
    <location>
        <begin position="48"/>
        <end position="67"/>
    </location>
</feature>
<dbReference type="EMBL" id="JANIIC010000021">
    <property type="protein sequence ID" value="MCQ8831117.1"/>
    <property type="molecule type" value="Genomic_DNA"/>
</dbReference>
<organism evidence="3 4">
    <name type="scientific">Streptomyces malaysiensis subsp. samsunensis</name>
    <dbReference type="NCBI Taxonomy" id="459658"/>
    <lineage>
        <taxon>Bacteria</taxon>
        <taxon>Bacillati</taxon>
        <taxon>Actinomycetota</taxon>
        <taxon>Actinomycetes</taxon>
        <taxon>Kitasatosporales</taxon>
        <taxon>Streptomycetaceae</taxon>
        <taxon>Streptomyces</taxon>
        <taxon>Streptomyces violaceusniger group</taxon>
    </lineage>
</organism>
<sequence>MEDPTHAAHAVPEPAPPGDRAAHDPVAVALGNASLLGAGYLMLGRRGFAVAAGAITVALLAVLLAVARPWCEFAVLIWWAAVIAHGWFLAGGRRRRVTLRRQRLVALGVTVPVLLVVGLLRYDAAGIGRSMAEARERGDCARVLSAKDKAWFGTRLADAPLTTRGDAIVDACHRLRTARTLLTSGLTGDTRALETGFDTLASVLAKPGNEKTVGRVLDGFLDGLPAKNPCRTVTVTDWLRHREPTHDALDRSADAVRRTAPAALLGCGDDLTAAHDWKRARTRYRQLLDQYPHDDLAAKARKGVRRATLTIELGHVRSLLEGSTDTQPSYCSRPAKYSGAAPYGRGTNRALFYGNDTYTRKLPSGWRTTDVKKAVLVVCADEEKEGTPVRTCPYESKISPNFPRDVTFHKIEIPVKVYELRTGKPVAHRTVEINGASCPQKLRYTTYGPTDLGPPGDQYVKASTADVRSAFRPLINR</sequence>
<comment type="caution">
    <text evidence="3">The sequence shown here is derived from an EMBL/GenBank/DDBJ whole genome shotgun (WGS) entry which is preliminary data.</text>
</comment>
<feature type="transmembrane region" description="Helical" evidence="2">
    <location>
        <begin position="26"/>
        <end position="43"/>
    </location>
</feature>
<protein>
    <submittedName>
        <fullName evidence="3">Uncharacterized protein</fullName>
    </submittedName>
</protein>
<proteinExistence type="predicted"/>
<keyword evidence="2" id="KW-0812">Transmembrane</keyword>
<evidence type="ECO:0000313" key="3">
    <source>
        <dbReference type="EMBL" id="MCQ8831117.1"/>
    </source>
</evidence>